<dbReference type="EMBL" id="BJHY01000001">
    <property type="protein sequence ID" value="GDY73983.1"/>
    <property type="molecule type" value="Genomic_DNA"/>
</dbReference>
<dbReference type="Proteomes" id="UP000299211">
    <property type="component" value="Unassembled WGS sequence"/>
</dbReference>
<comment type="caution">
    <text evidence="2">The sequence shown here is derived from an EMBL/GenBank/DDBJ whole genome shotgun (WGS) entry which is preliminary data.</text>
</comment>
<reference evidence="2 3" key="1">
    <citation type="submission" date="2019-04" db="EMBL/GenBank/DDBJ databases">
        <title>Draft genome sequences of Streptomyces avermitilis ATCC 31267.</title>
        <authorList>
            <person name="Komaki H."/>
            <person name="Tamura T."/>
            <person name="Hosoyama A."/>
        </authorList>
    </citation>
    <scope>NUCLEOTIDE SEQUENCE [LARGE SCALE GENOMIC DNA]</scope>
    <source>
        <strain evidence="2 3">ATCC 31267</strain>
    </source>
</reference>
<feature type="transmembrane region" description="Helical" evidence="1">
    <location>
        <begin position="20"/>
        <end position="40"/>
    </location>
</feature>
<evidence type="ECO:0000256" key="1">
    <source>
        <dbReference type="SAM" id="Phobius"/>
    </source>
</evidence>
<keyword evidence="1" id="KW-0812">Transmembrane</keyword>
<evidence type="ECO:0000313" key="3">
    <source>
        <dbReference type="Proteomes" id="UP000299211"/>
    </source>
</evidence>
<proteinExistence type="predicted"/>
<name>A0A4D4MPC7_STRAX</name>
<protein>
    <submittedName>
        <fullName evidence="2">Uncharacterized protein</fullName>
    </submittedName>
</protein>
<sequence length="80" mass="8094">MSVATTGRRPATADGRGRVLPRVTPAILLVLLALTGPYLAAHPLDKPVTAPFAPPATGRRWAGTSSAAMCSADCSTAAPP</sequence>
<evidence type="ECO:0000313" key="2">
    <source>
        <dbReference type="EMBL" id="GDY73983.1"/>
    </source>
</evidence>
<accession>A0A4D4MPC7</accession>
<organism evidence="2 3">
    <name type="scientific">Streptomyces avermitilis</name>
    <dbReference type="NCBI Taxonomy" id="33903"/>
    <lineage>
        <taxon>Bacteria</taxon>
        <taxon>Bacillati</taxon>
        <taxon>Actinomycetota</taxon>
        <taxon>Actinomycetes</taxon>
        <taxon>Kitasatosporales</taxon>
        <taxon>Streptomycetaceae</taxon>
        <taxon>Streptomyces</taxon>
    </lineage>
</organism>
<keyword evidence="1" id="KW-1133">Transmembrane helix</keyword>
<keyword evidence="1" id="KW-0472">Membrane</keyword>
<gene>
    <name evidence="2" type="ORF">SAV31267_034680</name>
</gene>
<dbReference type="AlphaFoldDB" id="A0A4D4MPC7"/>